<dbReference type="Proteomes" id="UP001230649">
    <property type="component" value="Unassembled WGS sequence"/>
</dbReference>
<comment type="caution">
    <text evidence="1">The sequence shown here is derived from an EMBL/GenBank/DDBJ whole genome shotgun (WGS) entry which is preliminary data.</text>
</comment>
<feature type="non-terminal residue" evidence="1">
    <location>
        <position position="496"/>
    </location>
</feature>
<organism evidence="1 2">
    <name type="scientific">Naganishia adeliensis</name>
    <dbReference type="NCBI Taxonomy" id="92952"/>
    <lineage>
        <taxon>Eukaryota</taxon>
        <taxon>Fungi</taxon>
        <taxon>Dikarya</taxon>
        <taxon>Basidiomycota</taxon>
        <taxon>Agaricomycotina</taxon>
        <taxon>Tremellomycetes</taxon>
        <taxon>Filobasidiales</taxon>
        <taxon>Filobasidiaceae</taxon>
        <taxon>Naganishia</taxon>
    </lineage>
</organism>
<dbReference type="EMBL" id="JASBWS010000156">
    <property type="protein sequence ID" value="KAJ9093332.1"/>
    <property type="molecule type" value="Genomic_DNA"/>
</dbReference>
<proteinExistence type="predicted"/>
<accession>A0ACC2V413</accession>
<keyword evidence="2" id="KW-1185">Reference proteome</keyword>
<name>A0ACC2V413_9TREE</name>
<protein>
    <submittedName>
        <fullName evidence="1">Uncharacterized protein</fullName>
    </submittedName>
</protein>
<evidence type="ECO:0000313" key="2">
    <source>
        <dbReference type="Proteomes" id="UP001230649"/>
    </source>
</evidence>
<sequence>MDPPHDTPDVNAFSWPFDPAFSLPSTCNLAPDATVQQQQQPVAQGTMNPQFMNQQYGCAHGFQGTWGAHGMGGFGGWDTGMGVPQPTIQEPAPSVLQHRPTFAPVINPPLTSGTGTGKPPPSGVVFGKRAWVSLKTFGNGEARIQRRVIRYGFEIVQQPLQGKTFSEKDRRAIVHPPIVRLWLVESAPVNPEYAASFGEAALDVDAAWRDSVVDVSTVDTSGYTCIVDALLAPNEGPVNSTTEEPTDDLNPLLPSGYKLCNVVPLSSPTPPSTTESRTLASLMASPDAISPVVERRASTVSRTDGGAGSRRPSTRGGAKAAGVENSETATTRGASENSGDVFNRALPRRTDSIVSSALAGPESSPQTSSLPSKSSSSGSTSQDPAPMWKRNLAGNWAVGCRKMYGMGTPDDLGIWFVFTDVSIQQPGKYALRFRCFNLHDAQMTISDTPPVLPRPSLNASGVGEEGALHAERRETDATSMDMDSEQSREFKPKEED</sequence>
<gene>
    <name evidence="1" type="ORF">QFC20_007155</name>
</gene>
<evidence type="ECO:0000313" key="1">
    <source>
        <dbReference type="EMBL" id="KAJ9093332.1"/>
    </source>
</evidence>
<reference evidence="1" key="1">
    <citation type="submission" date="2023-04" db="EMBL/GenBank/DDBJ databases">
        <title>Draft Genome sequencing of Naganishia species isolated from polar environments using Oxford Nanopore Technology.</title>
        <authorList>
            <person name="Leo P."/>
            <person name="Venkateswaran K."/>
        </authorList>
    </citation>
    <scope>NUCLEOTIDE SEQUENCE</scope>
    <source>
        <strain evidence="1">MNA-CCFEE 5262</strain>
    </source>
</reference>